<evidence type="ECO:0000259" key="2">
    <source>
        <dbReference type="Pfam" id="PF01425"/>
    </source>
</evidence>
<feature type="domain" description="Amidase" evidence="2">
    <location>
        <begin position="46"/>
        <end position="482"/>
    </location>
</feature>
<proteinExistence type="predicted"/>
<dbReference type="OrthoDB" id="9811471at2"/>
<accession>A0A5E4PIJ3</accession>
<gene>
    <name evidence="3" type="primary">gatA_1</name>
    <name evidence="3" type="ORF">AQUSIP_15080</name>
</gene>
<dbReference type="RefSeq" id="WP_148339435.1">
    <property type="nucleotide sequence ID" value="NZ_LR699119.1"/>
</dbReference>
<dbReference type="InterPro" id="IPR023631">
    <property type="entry name" value="Amidase_dom"/>
</dbReference>
<dbReference type="GO" id="GO:0016740">
    <property type="term" value="F:transferase activity"/>
    <property type="evidence" value="ECO:0007669"/>
    <property type="project" value="UniProtKB-KW"/>
</dbReference>
<keyword evidence="3" id="KW-0808">Transferase</keyword>
<keyword evidence="4" id="KW-1185">Reference proteome</keyword>
<dbReference type="Gene3D" id="3.90.1300.10">
    <property type="entry name" value="Amidase signature (AS) domain"/>
    <property type="match status" value="1"/>
</dbReference>
<dbReference type="SUPFAM" id="SSF75304">
    <property type="entry name" value="Amidase signature (AS) enzymes"/>
    <property type="match status" value="1"/>
</dbReference>
<dbReference type="PANTHER" id="PTHR42678:SF34">
    <property type="entry name" value="OS04G0183300 PROTEIN"/>
    <property type="match status" value="1"/>
</dbReference>
<sequence>MSIKRNLILFFFLCFHADLYAFQLEETTISRVHAAIKNHEITCEQLVSAYIERIKRFDLSMVDSAPINAVTEINPSALQDARSLDENYVKTRRLSGSLHCVPVILKDNLDSYDTTTTTGSYALLGNQPVNDAYLTALLRKAGAIVLAKGGMDEFAWGMMGISSRNGRIGNAYHADLNPGGSSGGPAAAVSANFALAGIGSDNSGSVRIPAVYNGLIGLRPGTGLISQSGLFPMGKMDGVAGPMTRTVEDLARILDVIARPDPQDEKTLSVPRVKTYAVFLNSDGLRGKRIGIVRRVGGLDTFRDMPDNVAAIMQKTYARMKNLGAVFINVELPEFNSNRDLNQAGEIQDVNRYLSSFPAVRKNFRDICESDRTRNFGSIKSCLAFMSRTSKQTGRQIRRAQQIFANNKSYVTRMMNKHHLDALLIPISTRGVANYDAMSVNTWRAPVSSNSGLPSIAFPVGYLRGLPVGIELIGKENAEPLLIQMVYAHEQHSRARPVPVMPPPNERIAEISAPEFNNVINQLGRKSYDSVLKASGNDEKKLTPEVFRRLAKSVLLQQ</sequence>
<dbReference type="Pfam" id="PF01425">
    <property type="entry name" value="Amidase"/>
    <property type="match status" value="1"/>
</dbReference>
<feature type="chain" id="PRO_5022786275" evidence="1">
    <location>
        <begin position="22"/>
        <end position="558"/>
    </location>
</feature>
<dbReference type="Proteomes" id="UP000324194">
    <property type="component" value="Chromosome 1"/>
</dbReference>
<organism evidence="3 4">
    <name type="scientific">Aquicella siphonis</name>
    <dbReference type="NCBI Taxonomy" id="254247"/>
    <lineage>
        <taxon>Bacteria</taxon>
        <taxon>Pseudomonadati</taxon>
        <taxon>Pseudomonadota</taxon>
        <taxon>Gammaproteobacteria</taxon>
        <taxon>Legionellales</taxon>
        <taxon>Coxiellaceae</taxon>
        <taxon>Aquicella</taxon>
    </lineage>
</organism>
<evidence type="ECO:0000313" key="3">
    <source>
        <dbReference type="EMBL" id="VVC76202.1"/>
    </source>
</evidence>
<name>A0A5E4PIJ3_9COXI</name>
<dbReference type="AlphaFoldDB" id="A0A5E4PIJ3"/>
<feature type="signal peptide" evidence="1">
    <location>
        <begin position="1"/>
        <end position="21"/>
    </location>
</feature>
<evidence type="ECO:0000256" key="1">
    <source>
        <dbReference type="SAM" id="SignalP"/>
    </source>
</evidence>
<dbReference type="KEGG" id="asip:AQUSIP_15080"/>
<dbReference type="EMBL" id="LR699119">
    <property type="protein sequence ID" value="VVC76202.1"/>
    <property type="molecule type" value="Genomic_DNA"/>
</dbReference>
<reference evidence="3 4" key="1">
    <citation type="submission" date="2019-08" db="EMBL/GenBank/DDBJ databases">
        <authorList>
            <person name="Guy L."/>
        </authorList>
    </citation>
    <scope>NUCLEOTIDE SEQUENCE [LARGE SCALE GENOMIC DNA]</scope>
    <source>
        <strain evidence="3 4">SGT-108</strain>
    </source>
</reference>
<keyword evidence="1" id="KW-0732">Signal</keyword>
<dbReference type="InterPro" id="IPR036928">
    <property type="entry name" value="AS_sf"/>
</dbReference>
<evidence type="ECO:0000313" key="4">
    <source>
        <dbReference type="Proteomes" id="UP000324194"/>
    </source>
</evidence>
<dbReference type="PANTHER" id="PTHR42678">
    <property type="entry name" value="AMIDASE"/>
    <property type="match status" value="1"/>
</dbReference>
<protein>
    <submittedName>
        <fullName evidence="3">Glutamyl-tRNA(Gln) amidotransferase subunit A</fullName>
    </submittedName>
</protein>